<dbReference type="AlphaFoldDB" id="A0A0L0T580"/>
<gene>
    <name evidence="2" type="ORF">AMAG_14251</name>
</gene>
<sequence length="201" mass="22761">MTRILALPWPLPDWIARVGPTRVHSTSLIEHGRRSITGRHFVWSSSTFLFTLVLVLYAITTWSAVHLFWRRRSRFYVAMLVLIFTQLFDMTFTLFYLYNSATVAHMVIDYLACAVFAVLFAVLNLLRFRQVGGATWPRTTMVLGVCTGLFAAFWLVHMILGWYSIASTGHYGIPGGVTNDMFGGLRCFLASRVNSALPLTI</sequence>
<organism evidence="2 3">
    <name type="scientific">Allomyces macrogynus (strain ATCC 38327)</name>
    <name type="common">Allomyces javanicus var. macrogynus</name>
    <dbReference type="NCBI Taxonomy" id="578462"/>
    <lineage>
        <taxon>Eukaryota</taxon>
        <taxon>Fungi</taxon>
        <taxon>Fungi incertae sedis</taxon>
        <taxon>Blastocladiomycota</taxon>
        <taxon>Blastocladiomycetes</taxon>
        <taxon>Blastocladiales</taxon>
        <taxon>Blastocladiaceae</taxon>
        <taxon>Allomyces</taxon>
    </lineage>
</organism>
<dbReference type="Proteomes" id="UP000054350">
    <property type="component" value="Unassembled WGS sequence"/>
</dbReference>
<feature type="transmembrane region" description="Helical" evidence="1">
    <location>
        <begin position="48"/>
        <end position="69"/>
    </location>
</feature>
<keyword evidence="1" id="KW-1133">Transmembrane helix</keyword>
<dbReference type="VEuPathDB" id="FungiDB:AMAG_14251"/>
<keyword evidence="3" id="KW-1185">Reference proteome</keyword>
<keyword evidence="1" id="KW-0472">Membrane</keyword>
<keyword evidence="1" id="KW-0812">Transmembrane</keyword>
<reference evidence="3" key="2">
    <citation type="submission" date="2009-11" db="EMBL/GenBank/DDBJ databases">
        <title>The Genome Sequence of Allomyces macrogynus strain ATCC 38327.</title>
        <authorList>
            <consortium name="The Broad Institute Genome Sequencing Platform"/>
            <person name="Russ C."/>
            <person name="Cuomo C."/>
            <person name="Shea T."/>
            <person name="Young S.K."/>
            <person name="Zeng Q."/>
            <person name="Koehrsen M."/>
            <person name="Haas B."/>
            <person name="Borodovsky M."/>
            <person name="Guigo R."/>
            <person name="Alvarado L."/>
            <person name="Berlin A."/>
            <person name="Borenstein D."/>
            <person name="Chen Z."/>
            <person name="Engels R."/>
            <person name="Freedman E."/>
            <person name="Gellesch M."/>
            <person name="Goldberg J."/>
            <person name="Griggs A."/>
            <person name="Gujja S."/>
            <person name="Heiman D."/>
            <person name="Hepburn T."/>
            <person name="Howarth C."/>
            <person name="Jen D."/>
            <person name="Larson L."/>
            <person name="Lewis B."/>
            <person name="Mehta T."/>
            <person name="Park D."/>
            <person name="Pearson M."/>
            <person name="Roberts A."/>
            <person name="Saif S."/>
            <person name="Shenoy N."/>
            <person name="Sisk P."/>
            <person name="Stolte C."/>
            <person name="Sykes S."/>
            <person name="Walk T."/>
            <person name="White J."/>
            <person name="Yandava C."/>
            <person name="Burger G."/>
            <person name="Gray M.W."/>
            <person name="Holland P.W.H."/>
            <person name="King N."/>
            <person name="Lang F.B.F."/>
            <person name="Roger A.J."/>
            <person name="Ruiz-Trillo I."/>
            <person name="Lander E."/>
            <person name="Nusbaum C."/>
        </authorList>
    </citation>
    <scope>NUCLEOTIDE SEQUENCE [LARGE SCALE GENOMIC DNA]</scope>
    <source>
        <strain evidence="3">ATCC 38327</strain>
    </source>
</reference>
<proteinExistence type="predicted"/>
<evidence type="ECO:0000313" key="3">
    <source>
        <dbReference type="Proteomes" id="UP000054350"/>
    </source>
</evidence>
<feature type="transmembrane region" description="Helical" evidence="1">
    <location>
        <begin position="104"/>
        <end position="128"/>
    </location>
</feature>
<accession>A0A0L0T580</accession>
<feature type="transmembrane region" description="Helical" evidence="1">
    <location>
        <begin position="140"/>
        <end position="165"/>
    </location>
</feature>
<feature type="transmembrane region" description="Helical" evidence="1">
    <location>
        <begin position="76"/>
        <end position="98"/>
    </location>
</feature>
<name>A0A0L0T580_ALLM3</name>
<protein>
    <submittedName>
        <fullName evidence="2">Uncharacterized protein</fullName>
    </submittedName>
</protein>
<evidence type="ECO:0000256" key="1">
    <source>
        <dbReference type="SAM" id="Phobius"/>
    </source>
</evidence>
<dbReference type="EMBL" id="GG745362">
    <property type="protein sequence ID" value="KNE69704.1"/>
    <property type="molecule type" value="Genomic_DNA"/>
</dbReference>
<reference evidence="2 3" key="1">
    <citation type="submission" date="2009-11" db="EMBL/GenBank/DDBJ databases">
        <title>Annotation of Allomyces macrogynus ATCC 38327.</title>
        <authorList>
            <consortium name="The Broad Institute Genome Sequencing Platform"/>
            <person name="Russ C."/>
            <person name="Cuomo C."/>
            <person name="Burger G."/>
            <person name="Gray M.W."/>
            <person name="Holland P.W.H."/>
            <person name="King N."/>
            <person name="Lang F.B.F."/>
            <person name="Roger A.J."/>
            <person name="Ruiz-Trillo I."/>
            <person name="Young S.K."/>
            <person name="Zeng Q."/>
            <person name="Gargeya S."/>
            <person name="Fitzgerald M."/>
            <person name="Haas B."/>
            <person name="Abouelleil A."/>
            <person name="Alvarado L."/>
            <person name="Arachchi H.M."/>
            <person name="Berlin A."/>
            <person name="Chapman S.B."/>
            <person name="Gearin G."/>
            <person name="Goldberg J."/>
            <person name="Griggs A."/>
            <person name="Gujja S."/>
            <person name="Hansen M."/>
            <person name="Heiman D."/>
            <person name="Howarth C."/>
            <person name="Larimer J."/>
            <person name="Lui A."/>
            <person name="MacDonald P.J.P."/>
            <person name="McCowen C."/>
            <person name="Montmayeur A."/>
            <person name="Murphy C."/>
            <person name="Neiman D."/>
            <person name="Pearson M."/>
            <person name="Priest M."/>
            <person name="Roberts A."/>
            <person name="Saif S."/>
            <person name="Shea T."/>
            <person name="Sisk P."/>
            <person name="Stolte C."/>
            <person name="Sykes S."/>
            <person name="Wortman J."/>
            <person name="Nusbaum C."/>
            <person name="Birren B."/>
        </authorList>
    </citation>
    <scope>NUCLEOTIDE SEQUENCE [LARGE SCALE GENOMIC DNA]</scope>
    <source>
        <strain evidence="2 3">ATCC 38327</strain>
    </source>
</reference>
<evidence type="ECO:0000313" key="2">
    <source>
        <dbReference type="EMBL" id="KNE69704.1"/>
    </source>
</evidence>